<proteinExistence type="predicted"/>
<sequence>TTEPVKLESHLYWDKDADDVKDVGDLIGTHWTVDTSRPVTAEWGVNVVDGMDVKISDLMTGSDLSDADGPNTDRVSLTVTNEKATSIPAVDPREELVVKATILSTIV</sequence>
<gene>
    <name evidence="1" type="ORF">HWA77_19225</name>
</gene>
<feature type="non-terminal residue" evidence="1">
    <location>
        <position position="1"/>
    </location>
</feature>
<protein>
    <submittedName>
        <fullName evidence="1">Uncharacterized protein</fullName>
    </submittedName>
</protein>
<organism evidence="1 2">
    <name type="scientific">Photobacterium damselae subsp. damselae</name>
    <name type="common">Listonella damsela</name>
    <dbReference type="NCBI Taxonomy" id="85581"/>
    <lineage>
        <taxon>Bacteria</taxon>
        <taxon>Pseudomonadati</taxon>
        <taxon>Pseudomonadota</taxon>
        <taxon>Gammaproteobacteria</taxon>
        <taxon>Vibrionales</taxon>
        <taxon>Vibrionaceae</taxon>
        <taxon>Photobacterium</taxon>
    </lineage>
</organism>
<dbReference type="AlphaFoldDB" id="A0A850QUY9"/>
<evidence type="ECO:0000313" key="2">
    <source>
        <dbReference type="Proteomes" id="UP000533429"/>
    </source>
</evidence>
<dbReference type="Proteomes" id="UP000533429">
    <property type="component" value="Unassembled WGS sequence"/>
</dbReference>
<name>A0A850QUY9_PHODD</name>
<comment type="caution">
    <text evidence="1">The sequence shown here is derived from an EMBL/GenBank/DDBJ whole genome shotgun (WGS) entry which is preliminary data.</text>
</comment>
<dbReference type="EMBL" id="JABXOR010001217">
    <property type="protein sequence ID" value="NVP02352.1"/>
    <property type="molecule type" value="Genomic_DNA"/>
</dbReference>
<evidence type="ECO:0000313" key="1">
    <source>
        <dbReference type="EMBL" id="NVP02352.1"/>
    </source>
</evidence>
<reference evidence="1 2" key="1">
    <citation type="submission" date="2020-06" db="EMBL/GenBank/DDBJ databases">
        <title>Photobacterium damselae subsp. damselae comparative genomics.</title>
        <authorList>
            <person name="Osorio C.R."/>
        </authorList>
    </citation>
    <scope>NUCLEOTIDE SEQUENCE [LARGE SCALE GENOMIC DNA]</scope>
    <source>
        <strain evidence="1 2">TW250/03</strain>
    </source>
</reference>
<accession>A0A850QUY9</accession>